<keyword evidence="1" id="KW-0433">Leucine-rich repeat</keyword>
<dbReference type="AlphaFoldDB" id="A0A8S3FD04"/>
<dbReference type="InterPro" id="IPR050216">
    <property type="entry name" value="LRR_domain-containing"/>
</dbReference>
<sequence length="128" mass="14651">MSPSVLLPYIYGLDLSRNEFGNKQQFPVSLQEMCNLRWLELNRTNVSRLPEFVGKLKSLERLSLAHNNLPDVPFCLNDITSLRSLSLRDNHVSNSQISTRLFDIPDLSILDISHNNLQAFPKDIENAK</sequence>
<keyword evidence="2" id="KW-0677">Repeat</keyword>
<dbReference type="Gene3D" id="3.80.10.10">
    <property type="entry name" value="Ribonuclease Inhibitor"/>
    <property type="match status" value="1"/>
</dbReference>
<dbReference type="SUPFAM" id="SSF52058">
    <property type="entry name" value="L domain-like"/>
    <property type="match status" value="1"/>
</dbReference>
<dbReference type="InterPro" id="IPR001611">
    <property type="entry name" value="Leu-rich_rpt"/>
</dbReference>
<evidence type="ECO:0000313" key="3">
    <source>
        <dbReference type="EMBL" id="CAF5116205.1"/>
    </source>
</evidence>
<dbReference type="EMBL" id="CAJOBH010243160">
    <property type="protein sequence ID" value="CAF5116205.1"/>
    <property type="molecule type" value="Genomic_DNA"/>
</dbReference>
<gene>
    <name evidence="3" type="ORF">BYL167_LOCUS66405</name>
</gene>
<reference evidence="3" key="1">
    <citation type="submission" date="2021-02" db="EMBL/GenBank/DDBJ databases">
        <authorList>
            <person name="Nowell W R."/>
        </authorList>
    </citation>
    <scope>NUCLEOTIDE SEQUENCE</scope>
</reference>
<evidence type="ECO:0000256" key="2">
    <source>
        <dbReference type="ARBA" id="ARBA00022737"/>
    </source>
</evidence>
<dbReference type="InterPro" id="IPR032675">
    <property type="entry name" value="LRR_dom_sf"/>
</dbReference>
<comment type="caution">
    <text evidence="3">The sequence shown here is derived from an EMBL/GenBank/DDBJ whole genome shotgun (WGS) entry which is preliminary data.</text>
</comment>
<name>A0A8S3FD04_9BILA</name>
<dbReference type="PANTHER" id="PTHR48051">
    <property type="match status" value="1"/>
</dbReference>
<evidence type="ECO:0000313" key="4">
    <source>
        <dbReference type="Proteomes" id="UP000681967"/>
    </source>
</evidence>
<organism evidence="3 4">
    <name type="scientific">Rotaria magnacalcarata</name>
    <dbReference type="NCBI Taxonomy" id="392030"/>
    <lineage>
        <taxon>Eukaryota</taxon>
        <taxon>Metazoa</taxon>
        <taxon>Spiralia</taxon>
        <taxon>Gnathifera</taxon>
        <taxon>Rotifera</taxon>
        <taxon>Eurotatoria</taxon>
        <taxon>Bdelloidea</taxon>
        <taxon>Philodinida</taxon>
        <taxon>Philodinidae</taxon>
        <taxon>Rotaria</taxon>
    </lineage>
</organism>
<accession>A0A8S3FD04</accession>
<protein>
    <submittedName>
        <fullName evidence="3">Uncharacterized protein</fullName>
    </submittedName>
</protein>
<dbReference type="GO" id="GO:0005737">
    <property type="term" value="C:cytoplasm"/>
    <property type="evidence" value="ECO:0007669"/>
    <property type="project" value="TreeGrafter"/>
</dbReference>
<dbReference type="PANTHER" id="PTHR48051:SF1">
    <property type="entry name" value="RAS SUPPRESSOR PROTEIN 1"/>
    <property type="match status" value="1"/>
</dbReference>
<evidence type="ECO:0000256" key="1">
    <source>
        <dbReference type="ARBA" id="ARBA00022614"/>
    </source>
</evidence>
<dbReference type="Pfam" id="PF00560">
    <property type="entry name" value="LRR_1"/>
    <property type="match status" value="1"/>
</dbReference>
<dbReference type="Proteomes" id="UP000681967">
    <property type="component" value="Unassembled WGS sequence"/>
</dbReference>
<dbReference type="Pfam" id="PF13855">
    <property type="entry name" value="LRR_8"/>
    <property type="match status" value="1"/>
</dbReference>
<feature type="non-terminal residue" evidence="3">
    <location>
        <position position="128"/>
    </location>
</feature>
<proteinExistence type="predicted"/>